<evidence type="ECO:0000313" key="4">
    <source>
        <dbReference type="Proteomes" id="UP000620670"/>
    </source>
</evidence>
<dbReference type="Pfam" id="PF01266">
    <property type="entry name" value="DAO"/>
    <property type="match status" value="1"/>
</dbReference>
<dbReference type="Gene3D" id="3.50.50.60">
    <property type="entry name" value="FAD/NAD(P)-binding domain"/>
    <property type="match status" value="2"/>
</dbReference>
<evidence type="ECO:0000313" key="3">
    <source>
        <dbReference type="EMBL" id="MBJ6126123.1"/>
    </source>
</evidence>
<evidence type="ECO:0000256" key="1">
    <source>
        <dbReference type="ARBA" id="ARBA00023002"/>
    </source>
</evidence>
<dbReference type="EMBL" id="JAELXT010000010">
    <property type="protein sequence ID" value="MBJ6126123.1"/>
    <property type="molecule type" value="Genomic_DNA"/>
</dbReference>
<dbReference type="InterPro" id="IPR006076">
    <property type="entry name" value="FAD-dep_OxRdtase"/>
</dbReference>
<dbReference type="PANTHER" id="PTHR13847">
    <property type="entry name" value="SARCOSINE DEHYDROGENASE-RELATED"/>
    <property type="match status" value="1"/>
</dbReference>
<organism evidence="3 4">
    <name type="scientific">Microvirga splendida</name>
    <dbReference type="NCBI Taxonomy" id="2795727"/>
    <lineage>
        <taxon>Bacteria</taxon>
        <taxon>Pseudomonadati</taxon>
        <taxon>Pseudomonadota</taxon>
        <taxon>Alphaproteobacteria</taxon>
        <taxon>Hyphomicrobiales</taxon>
        <taxon>Methylobacteriaceae</taxon>
        <taxon>Microvirga</taxon>
    </lineage>
</organism>
<reference evidence="4" key="1">
    <citation type="submission" date="2020-12" db="EMBL/GenBank/DDBJ databases">
        <title>Hymenobacter sp.</title>
        <authorList>
            <person name="Kim M.K."/>
        </authorList>
    </citation>
    <scope>NUCLEOTIDE SEQUENCE [LARGE SCALE GENOMIC DNA]</scope>
    <source>
        <strain evidence="4">BT325</strain>
    </source>
</reference>
<proteinExistence type="predicted"/>
<dbReference type="InterPro" id="IPR036188">
    <property type="entry name" value="FAD/NAD-bd_sf"/>
</dbReference>
<keyword evidence="4" id="KW-1185">Reference proteome</keyword>
<accession>A0ABS0Y2J6</accession>
<dbReference type="Gene3D" id="3.30.9.10">
    <property type="entry name" value="D-Amino Acid Oxidase, subunit A, domain 2"/>
    <property type="match status" value="1"/>
</dbReference>
<feature type="domain" description="FAD dependent oxidoreductase" evidence="2">
    <location>
        <begin position="2"/>
        <end position="392"/>
    </location>
</feature>
<evidence type="ECO:0000259" key="2">
    <source>
        <dbReference type="Pfam" id="PF01266"/>
    </source>
</evidence>
<sequence>MKVAIIGAGIVGLATVHAMLDRGHEVVLVEPGGKQGRPTDGNAGWIAHTDIMPLASPKAWRNLPRWLMDPLGPLTIRPGYLPHLAPWLMRFMLASSPGRIKASIGAIRAINAEALPAWQSLLSSLDLSRHLREHGILSVWRQKDAFLRSQDIIERQRSFGIAVEALSPAALAELEPALRNVEAAVLYPDACHVADPAVLAAELLRLAQERGAAHVAADASRIELRDGAVHVHVDGGGSEVVADRVVVAAGIWSRGLAAQLGDRIPLDTERGYNATYPKGTFGIGRPIMFEGEGFVTTPLDTGDRVGGAVEFAGLDAAPNHERTDAMVQRLTRFLPHLQSEAPAKRWMGFRPSIPDSLPVIGPSGRDRRVVYAFGHGHYGLTQAAITAQMVAGLVEDRASPVDVKPFSAQRF</sequence>
<dbReference type="PANTHER" id="PTHR13847:SF289">
    <property type="entry name" value="GLYCINE OXIDASE"/>
    <property type="match status" value="1"/>
</dbReference>
<dbReference type="RefSeq" id="WP_199049376.1">
    <property type="nucleotide sequence ID" value="NZ_JAELXT010000010.1"/>
</dbReference>
<gene>
    <name evidence="3" type="ORF">JAO75_11995</name>
</gene>
<protein>
    <submittedName>
        <fullName evidence="3">FAD-binding oxidoreductase</fullName>
    </submittedName>
</protein>
<keyword evidence="1" id="KW-0560">Oxidoreductase</keyword>
<dbReference type="Proteomes" id="UP000620670">
    <property type="component" value="Unassembled WGS sequence"/>
</dbReference>
<dbReference type="SUPFAM" id="SSF54373">
    <property type="entry name" value="FAD-linked reductases, C-terminal domain"/>
    <property type="match status" value="1"/>
</dbReference>
<name>A0ABS0Y2J6_9HYPH</name>
<comment type="caution">
    <text evidence="3">The sequence shown here is derived from an EMBL/GenBank/DDBJ whole genome shotgun (WGS) entry which is preliminary data.</text>
</comment>
<dbReference type="SUPFAM" id="SSF51905">
    <property type="entry name" value="FAD/NAD(P)-binding domain"/>
    <property type="match status" value="1"/>
</dbReference>